<dbReference type="InterPro" id="IPR029063">
    <property type="entry name" value="SAM-dependent_MTases_sf"/>
</dbReference>
<dbReference type="Gene3D" id="3.40.50.150">
    <property type="entry name" value="Vaccinia Virus protein VP39"/>
    <property type="match status" value="1"/>
</dbReference>
<dbReference type="GO" id="GO:0032259">
    <property type="term" value="P:methylation"/>
    <property type="evidence" value="ECO:0007669"/>
    <property type="project" value="UniProtKB-KW"/>
</dbReference>
<sequence>MQSINSNLEDVKASLISDLKTRVEDRILEPENLKLLSKLINQAETIQEAIEIAKLGTSYKRTGFHFDQKIEKLGDTIKYFKKNEKLSFTQKEAKNTHKLIIGDNFDALQNLLISYKNKIDVIYIDPPYGKDDMGEFAVTNYNNAITRDNLLSMLYPRLVLARQLLSEEGVIFCSIDDKNQAYVKCLFDEIFGENNFVASAPRKTGAGAAAKRGDAELRKPYDYVLIYTAERSEAKFTKKKNGVKEYPFYDEDGKYRLEPFQASGSDATRKARPNLYYPIYVNNDNSLSLENGINTKIVILPEKVKNQDGRWMWRREKFEDSSNKFLQFYNGKIYRKVYFDENEDQSKYQVEKAFFDESDFRNSEGTKLLKDILGKDVFNNPKPVNLIKHLIKLQYSNSFVVLDFFAGSGTTGQAVLELNKVDGGKRKFIVCTNNEITENNPNGIAYDVTSKRLKRVMTGSCYDGTNDFEWIKKNKPLGDNLDVYEIAEVSNSEQRSGKTPFEVIDETLYGQPRLLPEEKIEWVCKNFEHTQKYLEDTKTK</sequence>
<accession>A0A8S5MHJ8</accession>
<dbReference type="InterPro" id="IPR002941">
    <property type="entry name" value="DNA_methylase_N4/N6"/>
</dbReference>
<evidence type="ECO:0000313" key="6">
    <source>
        <dbReference type="EMBL" id="DAD81809.1"/>
    </source>
</evidence>
<proteinExistence type="inferred from homology"/>
<dbReference type="SUPFAM" id="SSF53335">
    <property type="entry name" value="S-adenosyl-L-methionine-dependent methyltransferases"/>
    <property type="match status" value="1"/>
</dbReference>
<keyword evidence="3" id="KW-0808">Transferase</keyword>
<name>A0A8S5MHJ8_9CAUD</name>
<dbReference type="InterPro" id="IPR002295">
    <property type="entry name" value="N4/N6-MTase_EcoPI_Mod-like"/>
</dbReference>
<keyword evidence="4" id="KW-0949">S-adenosyl-L-methionine</keyword>
<evidence type="ECO:0000256" key="1">
    <source>
        <dbReference type="ARBA" id="ARBA00006594"/>
    </source>
</evidence>
<dbReference type="GO" id="GO:0008170">
    <property type="term" value="F:N-methyltransferase activity"/>
    <property type="evidence" value="ECO:0007669"/>
    <property type="project" value="InterPro"/>
</dbReference>
<dbReference type="PRINTS" id="PR00506">
    <property type="entry name" value="D21N6MTFRASE"/>
</dbReference>
<dbReference type="PROSITE" id="PS00092">
    <property type="entry name" value="N6_MTASE"/>
    <property type="match status" value="1"/>
</dbReference>
<evidence type="ECO:0000256" key="2">
    <source>
        <dbReference type="ARBA" id="ARBA00022603"/>
    </source>
</evidence>
<evidence type="ECO:0000256" key="3">
    <source>
        <dbReference type="ARBA" id="ARBA00022679"/>
    </source>
</evidence>
<dbReference type="GO" id="GO:0003677">
    <property type="term" value="F:DNA binding"/>
    <property type="evidence" value="ECO:0007669"/>
    <property type="project" value="InterPro"/>
</dbReference>
<dbReference type="EMBL" id="BK014908">
    <property type="protein sequence ID" value="DAD81809.1"/>
    <property type="molecule type" value="Genomic_DNA"/>
</dbReference>
<organism evidence="6">
    <name type="scientific">Siphoviridae sp. ctvyM23</name>
    <dbReference type="NCBI Taxonomy" id="2826514"/>
    <lineage>
        <taxon>Viruses</taxon>
        <taxon>Duplodnaviria</taxon>
        <taxon>Heunggongvirae</taxon>
        <taxon>Uroviricota</taxon>
        <taxon>Caudoviricetes</taxon>
    </lineage>
</organism>
<dbReference type="InterPro" id="IPR002052">
    <property type="entry name" value="DNA_methylase_N6_adenine_CS"/>
</dbReference>
<protein>
    <submittedName>
        <fullName evidence="6">Adenine-specific methyltransferase</fullName>
    </submittedName>
</protein>
<reference evidence="6" key="1">
    <citation type="journal article" date="2021" name="Proc. Natl. Acad. Sci. U.S.A.">
        <title>A Catalog of Tens of Thousands of Viruses from Human Metagenomes Reveals Hidden Associations with Chronic Diseases.</title>
        <authorList>
            <person name="Tisza M.J."/>
            <person name="Buck C.B."/>
        </authorList>
    </citation>
    <scope>NUCLEOTIDE SEQUENCE</scope>
    <source>
        <strain evidence="6">CtvyM23</strain>
    </source>
</reference>
<comment type="similarity">
    <text evidence="1">Belongs to the N(4)/N(6)-methyltransferase family.</text>
</comment>
<feature type="domain" description="DNA methylase N-4/N-6" evidence="5">
    <location>
        <begin position="119"/>
        <end position="420"/>
    </location>
</feature>
<evidence type="ECO:0000259" key="5">
    <source>
        <dbReference type="Pfam" id="PF01555"/>
    </source>
</evidence>
<keyword evidence="2 6" id="KW-0489">Methyltransferase</keyword>
<evidence type="ECO:0000256" key="4">
    <source>
        <dbReference type="ARBA" id="ARBA00022691"/>
    </source>
</evidence>
<dbReference type="Pfam" id="PF01555">
    <property type="entry name" value="N6_N4_Mtase"/>
    <property type="match status" value="1"/>
</dbReference>